<dbReference type="SUPFAM" id="SSF54001">
    <property type="entry name" value="Cysteine proteinases"/>
    <property type="match status" value="1"/>
</dbReference>
<dbReference type="Pfam" id="PF02902">
    <property type="entry name" value="Peptidase_C48"/>
    <property type="match status" value="1"/>
</dbReference>
<keyword evidence="4" id="KW-0788">Thiol protease</keyword>
<evidence type="ECO:0000313" key="7">
    <source>
        <dbReference type="Proteomes" id="UP000237000"/>
    </source>
</evidence>
<evidence type="ECO:0000256" key="3">
    <source>
        <dbReference type="ARBA" id="ARBA00022801"/>
    </source>
</evidence>
<accession>A0A2P5CFN8</accession>
<dbReference type="GO" id="GO:0016929">
    <property type="term" value="F:deSUMOylase activity"/>
    <property type="evidence" value="ECO:0007669"/>
    <property type="project" value="TreeGrafter"/>
</dbReference>
<dbReference type="PROSITE" id="PS50600">
    <property type="entry name" value="ULP_PROTEASE"/>
    <property type="match status" value="1"/>
</dbReference>
<gene>
    <name evidence="6" type="ORF">TorRG33x02_286710</name>
</gene>
<protein>
    <submittedName>
        <fullName evidence="6">Ulp1 protease family, C-terminal catalytic domain containing protein</fullName>
    </submittedName>
</protein>
<dbReference type="AlphaFoldDB" id="A0A2P5CFN8"/>
<organism evidence="6 7">
    <name type="scientific">Trema orientale</name>
    <name type="common">Charcoal tree</name>
    <name type="synonym">Celtis orientalis</name>
    <dbReference type="NCBI Taxonomy" id="63057"/>
    <lineage>
        <taxon>Eukaryota</taxon>
        <taxon>Viridiplantae</taxon>
        <taxon>Streptophyta</taxon>
        <taxon>Embryophyta</taxon>
        <taxon>Tracheophyta</taxon>
        <taxon>Spermatophyta</taxon>
        <taxon>Magnoliopsida</taxon>
        <taxon>eudicotyledons</taxon>
        <taxon>Gunneridae</taxon>
        <taxon>Pentapetalae</taxon>
        <taxon>rosids</taxon>
        <taxon>fabids</taxon>
        <taxon>Rosales</taxon>
        <taxon>Cannabaceae</taxon>
        <taxon>Trema</taxon>
    </lineage>
</organism>
<dbReference type="InterPro" id="IPR003653">
    <property type="entry name" value="Peptidase_C48_C"/>
</dbReference>
<comment type="caution">
    <text evidence="6">The sequence shown here is derived from an EMBL/GenBank/DDBJ whole genome shotgun (WGS) entry which is preliminary data.</text>
</comment>
<dbReference type="GO" id="GO:0016926">
    <property type="term" value="P:protein desumoylation"/>
    <property type="evidence" value="ECO:0007669"/>
    <property type="project" value="TreeGrafter"/>
</dbReference>
<dbReference type="OrthoDB" id="1680482at2759"/>
<dbReference type="GO" id="GO:0005634">
    <property type="term" value="C:nucleus"/>
    <property type="evidence" value="ECO:0007669"/>
    <property type="project" value="TreeGrafter"/>
</dbReference>
<evidence type="ECO:0000256" key="1">
    <source>
        <dbReference type="ARBA" id="ARBA00005234"/>
    </source>
</evidence>
<comment type="similarity">
    <text evidence="1">Belongs to the peptidase C48 family.</text>
</comment>
<dbReference type="FunCoup" id="A0A2P5CFN8">
    <property type="interactions" value="25"/>
</dbReference>
<dbReference type="Gene3D" id="3.40.395.10">
    <property type="entry name" value="Adenoviral Proteinase, Chain A"/>
    <property type="match status" value="1"/>
</dbReference>
<evidence type="ECO:0000256" key="2">
    <source>
        <dbReference type="ARBA" id="ARBA00022670"/>
    </source>
</evidence>
<name>A0A2P5CFN8_TREOI</name>
<evidence type="ECO:0000313" key="6">
    <source>
        <dbReference type="EMBL" id="PON59869.1"/>
    </source>
</evidence>
<keyword evidence="3" id="KW-0378">Hydrolase</keyword>
<feature type="domain" description="Ubiquitin-like protease family profile" evidence="5">
    <location>
        <begin position="118"/>
        <end position="317"/>
    </location>
</feature>
<dbReference type="InParanoid" id="A0A2P5CFN8"/>
<keyword evidence="7" id="KW-1185">Reference proteome</keyword>
<dbReference type="GO" id="GO:0006508">
    <property type="term" value="P:proteolysis"/>
    <property type="evidence" value="ECO:0007669"/>
    <property type="project" value="UniProtKB-KW"/>
</dbReference>
<keyword evidence="2 6" id="KW-0645">Protease</keyword>
<evidence type="ECO:0000256" key="4">
    <source>
        <dbReference type="ARBA" id="ARBA00022807"/>
    </source>
</evidence>
<dbReference type="EMBL" id="JXTC01000370">
    <property type="protein sequence ID" value="PON59869.1"/>
    <property type="molecule type" value="Genomic_DNA"/>
</dbReference>
<sequence>MKQKAAKKDVPVKNVRCTARRKKPTVRFSPSEKLIKANEEGVTGSNVVKKSKKPRSEWPLQRKCPFSFDPEEEPDEQLLKAFDQWMNEGLQKDHEERNVVVKYVPHHEQLTKTLDFGITITHKKSWLYILHQPKQWLTDDHICTCFYYLRKKRKYNMDWFKQFFTTTDTYFANYLKSGWKEFNNSGGKLDWEKLSTIRSYIVGGRMACHFPWTEVDRVYIPVHDEVLEHWILFIVDLSTRAVTVYDSLKSDKDTRVKDKLEPVATFLPILLDSLSIFTERKDENGLAPFKVEHCSENPQQDNGGDCGVFVIKYAEYLMHDYSILDVCQEKMDFFRGKLAFELYSHAMDKEEKELASDLERE</sequence>
<dbReference type="PANTHER" id="PTHR12606:SF136">
    <property type="entry name" value="ULP1 PROTEASE FAMILY PROTEIN"/>
    <property type="match status" value="1"/>
</dbReference>
<dbReference type="Proteomes" id="UP000237000">
    <property type="component" value="Unassembled WGS sequence"/>
</dbReference>
<proteinExistence type="inferred from homology"/>
<dbReference type="PANTHER" id="PTHR12606">
    <property type="entry name" value="SENTRIN/SUMO-SPECIFIC PROTEASE"/>
    <property type="match status" value="1"/>
</dbReference>
<reference evidence="7" key="1">
    <citation type="submission" date="2016-06" db="EMBL/GenBank/DDBJ databases">
        <title>Parallel loss of symbiosis genes in relatives of nitrogen-fixing non-legume Parasponia.</title>
        <authorList>
            <person name="Van Velzen R."/>
            <person name="Holmer R."/>
            <person name="Bu F."/>
            <person name="Rutten L."/>
            <person name="Van Zeijl A."/>
            <person name="Liu W."/>
            <person name="Santuari L."/>
            <person name="Cao Q."/>
            <person name="Sharma T."/>
            <person name="Shen D."/>
            <person name="Roswanjaya Y."/>
            <person name="Wardhani T."/>
            <person name="Kalhor M.S."/>
            <person name="Jansen J."/>
            <person name="Van den Hoogen J."/>
            <person name="Gungor B."/>
            <person name="Hartog M."/>
            <person name="Hontelez J."/>
            <person name="Verver J."/>
            <person name="Yang W.-C."/>
            <person name="Schijlen E."/>
            <person name="Repin R."/>
            <person name="Schilthuizen M."/>
            <person name="Schranz E."/>
            <person name="Heidstra R."/>
            <person name="Miyata K."/>
            <person name="Fedorova E."/>
            <person name="Kohlen W."/>
            <person name="Bisseling T."/>
            <person name="Smit S."/>
            <person name="Geurts R."/>
        </authorList>
    </citation>
    <scope>NUCLEOTIDE SEQUENCE [LARGE SCALE GENOMIC DNA]</scope>
    <source>
        <strain evidence="7">cv. RG33-2</strain>
    </source>
</reference>
<dbReference type="InterPro" id="IPR038765">
    <property type="entry name" value="Papain-like_cys_pep_sf"/>
</dbReference>
<evidence type="ECO:0000259" key="5">
    <source>
        <dbReference type="PROSITE" id="PS50600"/>
    </source>
</evidence>